<feature type="transmembrane region" description="Helical" evidence="6">
    <location>
        <begin position="189"/>
        <end position="211"/>
    </location>
</feature>
<dbReference type="NCBIfam" id="TIGR02783">
    <property type="entry name" value="TrbL_P"/>
    <property type="match status" value="1"/>
</dbReference>
<name>A0ABM6IXJ4_9PSED</name>
<evidence type="ECO:0000256" key="4">
    <source>
        <dbReference type="ARBA" id="ARBA00023136"/>
    </source>
</evidence>
<accession>A0ABM6IXJ4</accession>
<feature type="compositionally biased region" description="Gly residues" evidence="5">
    <location>
        <begin position="444"/>
        <end position="458"/>
    </location>
</feature>
<feature type="region of interest" description="Disordered" evidence="5">
    <location>
        <begin position="407"/>
        <end position="551"/>
    </location>
</feature>
<evidence type="ECO:0000313" key="9">
    <source>
        <dbReference type="Proteomes" id="UP000191010"/>
    </source>
</evidence>
<evidence type="ECO:0000256" key="5">
    <source>
        <dbReference type="SAM" id="MobiDB-lite"/>
    </source>
</evidence>
<evidence type="ECO:0000256" key="2">
    <source>
        <dbReference type="ARBA" id="ARBA00022692"/>
    </source>
</evidence>
<comment type="subcellular location">
    <subcellularLocation>
        <location evidence="1">Membrane</location>
        <topology evidence="1">Multi-pass membrane protein</topology>
    </subcellularLocation>
</comment>
<feature type="transmembrane region" description="Helical" evidence="6">
    <location>
        <begin position="157"/>
        <end position="182"/>
    </location>
</feature>
<feature type="transmembrane region" description="Helical" evidence="6">
    <location>
        <begin position="57"/>
        <end position="76"/>
    </location>
</feature>
<feature type="compositionally biased region" description="Low complexity" evidence="5">
    <location>
        <begin position="432"/>
        <end position="443"/>
    </location>
</feature>
<evidence type="ECO:0000256" key="6">
    <source>
        <dbReference type="SAM" id="Phobius"/>
    </source>
</evidence>
<evidence type="ECO:0000256" key="7">
    <source>
        <dbReference type="SAM" id="SignalP"/>
    </source>
</evidence>
<feature type="chain" id="PRO_5046258712" evidence="7">
    <location>
        <begin position="24"/>
        <end position="551"/>
    </location>
</feature>
<feature type="signal peptide" evidence="7">
    <location>
        <begin position="1"/>
        <end position="23"/>
    </location>
</feature>
<gene>
    <name evidence="8" type="ORF">B2J77_00405</name>
</gene>
<dbReference type="EMBL" id="CP019952">
    <property type="protein sequence ID" value="AQW66794.1"/>
    <property type="molecule type" value="Genomic_DNA"/>
</dbReference>
<dbReference type="Proteomes" id="UP000191010">
    <property type="component" value="Chromosome"/>
</dbReference>
<feature type="compositionally biased region" description="Low complexity" evidence="5">
    <location>
        <begin position="459"/>
        <end position="498"/>
    </location>
</feature>
<feature type="compositionally biased region" description="Low complexity" evidence="5">
    <location>
        <begin position="507"/>
        <end position="525"/>
    </location>
</feature>
<feature type="compositionally biased region" description="Gly residues" evidence="5">
    <location>
        <begin position="410"/>
        <end position="431"/>
    </location>
</feature>
<proteinExistence type="predicted"/>
<dbReference type="Pfam" id="PF04610">
    <property type="entry name" value="TrbL"/>
    <property type="match status" value="1"/>
</dbReference>
<evidence type="ECO:0000313" key="8">
    <source>
        <dbReference type="EMBL" id="AQW66794.1"/>
    </source>
</evidence>
<evidence type="ECO:0000256" key="1">
    <source>
        <dbReference type="ARBA" id="ARBA00004141"/>
    </source>
</evidence>
<keyword evidence="2 6" id="KW-0812">Transmembrane</keyword>
<feature type="transmembrane region" description="Helical" evidence="6">
    <location>
        <begin position="251"/>
        <end position="268"/>
    </location>
</feature>
<reference evidence="8 9" key="1">
    <citation type="submission" date="2017-02" db="EMBL/GenBank/DDBJ databases">
        <authorList>
            <person name="Guo L."/>
        </authorList>
    </citation>
    <scope>NUCLEOTIDE SEQUENCE [LARGE SCALE GENOMIC DNA]</scope>
    <source>
        <strain evidence="8 9">PRS09-11288</strain>
    </source>
</reference>
<keyword evidence="7" id="KW-0732">Signal</keyword>
<feature type="transmembrane region" description="Helical" evidence="6">
    <location>
        <begin position="83"/>
        <end position="100"/>
    </location>
</feature>
<feature type="transmembrane region" description="Helical" evidence="6">
    <location>
        <begin position="217"/>
        <end position="239"/>
    </location>
</feature>
<protein>
    <submittedName>
        <fullName evidence="8">P-type conjugative transfer protein TrbL</fullName>
    </submittedName>
</protein>
<evidence type="ECO:0000256" key="3">
    <source>
        <dbReference type="ARBA" id="ARBA00022989"/>
    </source>
</evidence>
<dbReference type="RefSeq" id="WP_078477772.1">
    <property type="nucleotide sequence ID" value="NZ_CP019952.1"/>
</dbReference>
<sequence>MTRPAIRLAIIVGALLLSRIAAAAPSDTGGVLNDVTTEFLKSSAEWAEIIMVYAKRLFWTLAVISLVWTFGFMAMRKADIGEFFAEFIRFIVFTGFYLWLLTNGPDFAISIVRSFMRIGAEAGGVKELNPSTPITIGFEIVGKAAKSLSVFKPGDSLAIVLVCLIILLCLAAVAANVLLVLVTAWIMSYAGMFVLGFGGSRWTSDIAIGYFRSVAGIALKLLTMTLMIGIATSVMDRLLQKMDEGASVEQLLVPCIVAFVLALLIHTLPNIIAGLIPGGGGAASAAGSFSAGAIAGAGMQAASTAARMASATASGGMSAVAGMAGMAKGMMGGAQSMYSAFKGMSSATSGGAGMVSQLGSLMGGGGSGGGSNAGGGGSSPLGGAMGLSSLGGGVGGASAMASMASAMGQASGGGSGDSGDSGGSASGGGEQSGSSQSGSAELGGSSGGGEGNGGGDGAGASSAPAEGGRSATSASSAASNAGASSMSPSIGAETATSGGKQGGTTSGGTPTSSGGAAATSSKQSAPLDTRSTSRSFDPSAEVASFTKSKKT</sequence>
<organism evidence="8 9">
    <name type="scientific">Pseudomonas parafulva</name>
    <dbReference type="NCBI Taxonomy" id="157782"/>
    <lineage>
        <taxon>Bacteria</taxon>
        <taxon>Pseudomonadati</taxon>
        <taxon>Pseudomonadota</taxon>
        <taxon>Gammaproteobacteria</taxon>
        <taxon>Pseudomonadales</taxon>
        <taxon>Pseudomonadaceae</taxon>
        <taxon>Pseudomonas</taxon>
    </lineage>
</organism>
<dbReference type="InterPro" id="IPR014150">
    <property type="entry name" value="Conjugal_tfr_TrbL"/>
</dbReference>
<keyword evidence="3 6" id="KW-1133">Transmembrane helix</keyword>
<keyword evidence="4 6" id="KW-0472">Membrane</keyword>
<dbReference type="InterPro" id="IPR007688">
    <property type="entry name" value="Conjugal_tfr_TrbL/VirB6"/>
</dbReference>
<keyword evidence="9" id="KW-1185">Reference proteome</keyword>